<dbReference type="AlphaFoldDB" id="A0A1R4KEA4"/>
<comment type="pathway">
    <text evidence="1">Cofactor biosynthesis; riboflavin biosynthesis.</text>
</comment>
<dbReference type="EC" id="1.1.1.193" evidence="5"/>
<dbReference type="GO" id="GO:0009231">
    <property type="term" value="P:riboflavin biosynthetic process"/>
    <property type="evidence" value="ECO:0007669"/>
    <property type="project" value="InterPro"/>
</dbReference>
<accession>A0A1R4KEA4</accession>
<reference evidence="5 6" key="1">
    <citation type="submission" date="2017-02" db="EMBL/GenBank/DDBJ databases">
        <authorList>
            <person name="Peterson S.W."/>
        </authorList>
    </citation>
    <scope>NUCLEOTIDE SEQUENCE [LARGE SCALE GENOMIC DNA]</scope>
    <source>
        <strain evidence="5 6">B Mb 05.01</strain>
    </source>
</reference>
<evidence type="ECO:0000256" key="3">
    <source>
        <dbReference type="ARBA" id="ARBA00023002"/>
    </source>
</evidence>
<keyword evidence="3 5" id="KW-0560">Oxidoreductase</keyword>
<gene>
    <name evidence="5" type="ORF">FM104_12140</name>
</gene>
<dbReference type="GO" id="GO:0008703">
    <property type="term" value="F:5-amino-6-(5-phosphoribosylamino)uracil reductase activity"/>
    <property type="evidence" value="ECO:0007669"/>
    <property type="project" value="UniProtKB-EC"/>
</dbReference>
<evidence type="ECO:0000259" key="4">
    <source>
        <dbReference type="Pfam" id="PF01872"/>
    </source>
</evidence>
<dbReference type="PANTHER" id="PTHR38011:SF7">
    <property type="entry name" value="2,5-DIAMINO-6-RIBOSYLAMINO-4(3H)-PYRIMIDINONE 5'-PHOSPHATE REDUCTASE"/>
    <property type="match status" value="1"/>
</dbReference>
<dbReference type="EMBL" id="FUKO01000030">
    <property type="protein sequence ID" value="SJN42650.1"/>
    <property type="molecule type" value="Genomic_DNA"/>
</dbReference>
<organism evidence="5 6">
    <name type="scientific">Microbacterium esteraromaticum</name>
    <dbReference type="NCBI Taxonomy" id="57043"/>
    <lineage>
        <taxon>Bacteria</taxon>
        <taxon>Bacillati</taxon>
        <taxon>Actinomycetota</taxon>
        <taxon>Actinomycetes</taxon>
        <taxon>Micrococcales</taxon>
        <taxon>Microbacteriaceae</taxon>
        <taxon>Microbacterium</taxon>
    </lineage>
</organism>
<proteinExistence type="predicted"/>
<evidence type="ECO:0000256" key="2">
    <source>
        <dbReference type="ARBA" id="ARBA00022857"/>
    </source>
</evidence>
<evidence type="ECO:0000256" key="1">
    <source>
        <dbReference type="ARBA" id="ARBA00005104"/>
    </source>
</evidence>
<feature type="domain" description="Bacterial bifunctional deaminase-reductase C-terminal" evidence="4">
    <location>
        <begin position="26"/>
        <end position="233"/>
    </location>
</feature>
<dbReference type="PANTHER" id="PTHR38011">
    <property type="entry name" value="DIHYDROFOLATE REDUCTASE FAMILY PROTEIN (AFU_ORTHOLOGUE AFUA_8G06820)"/>
    <property type="match status" value="1"/>
</dbReference>
<dbReference type="Proteomes" id="UP000196320">
    <property type="component" value="Unassembled WGS sequence"/>
</dbReference>
<keyword evidence="6" id="KW-1185">Reference proteome</keyword>
<name>A0A1R4KEA4_9MICO</name>
<sequence length="240" mass="25372">MWPDPASALDDDELLEHLRFPGGRTWLRANFVSSIDGAATRDGLSGGLGDPADRRLFDLQRRGADVVVVGAGTARNEGYSAMRVDAESVAWRVDAGLPPHPTFVLVSRSLDLDPTSEMFADAPVRPIVYTAASAAEGRRAALAEVADVVDVGEDDVDPMRMREDLAARGLHRIHAEGGPHLFGAMLVAGAVDALHLTFAPTLEAGDAGRITASAAAAPTAMTLSSVLRAGDELLLHYVRD</sequence>
<keyword evidence="2" id="KW-0521">NADP</keyword>
<dbReference type="InterPro" id="IPR050765">
    <property type="entry name" value="Riboflavin_Biosynth_HTPR"/>
</dbReference>
<dbReference type="InterPro" id="IPR024072">
    <property type="entry name" value="DHFR-like_dom_sf"/>
</dbReference>
<dbReference type="InterPro" id="IPR002734">
    <property type="entry name" value="RibDG_C"/>
</dbReference>
<evidence type="ECO:0000313" key="5">
    <source>
        <dbReference type="EMBL" id="SJN42650.1"/>
    </source>
</evidence>
<dbReference type="Gene3D" id="3.40.430.10">
    <property type="entry name" value="Dihydrofolate Reductase, subunit A"/>
    <property type="match status" value="1"/>
</dbReference>
<protein>
    <submittedName>
        <fullName evidence="5">5-amino-6-(5-phosphoribosylamino)uracil reductase homolog</fullName>
        <ecNumber evidence="5">1.1.1.193</ecNumber>
    </submittedName>
</protein>
<dbReference type="Pfam" id="PF01872">
    <property type="entry name" value="RibD_C"/>
    <property type="match status" value="1"/>
</dbReference>
<evidence type="ECO:0000313" key="6">
    <source>
        <dbReference type="Proteomes" id="UP000196320"/>
    </source>
</evidence>
<dbReference type="SUPFAM" id="SSF53597">
    <property type="entry name" value="Dihydrofolate reductase-like"/>
    <property type="match status" value="1"/>
</dbReference>